<keyword evidence="5" id="KW-1185">Reference proteome</keyword>
<feature type="domain" description="Chromo" evidence="3">
    <location>
        <begin position="6"/>
        <end position="65"/>
    </location>
</feature>
<dbReference type="PROSITE" id="PS00598">
    <property type="entry name" value="CHROMO_1"/>
    <property type="match status" value="1"/>
</dbReference>
<dbReference type="SMART" id="SM00298">
    <property type="entry name" value="CHROMO"/>
    <property type="match status" value="1"/>
</dbReference>
<dbReference type="GO" id="GO:0005634">
    <property type="term" value="C:nucleus"/>
    <property type="evidence" value="ECO:0007669"/>
    <property type="project" value="UniProtKB-SubCell"/>
</dbReference>
<dbReference type="Pfam" id="PF00385">
    <property type="entry name" value="Chromo"/>
    <property type="match status" value="1"/>
</dbReference>
<proteinExistence type="predicted"/>
<reference evidence="4 5" key="2">
    <citation type="submission" date="2018-11" db="EMBL/GenBank/DDBJ databases">
        <authorList>
            <consortium name="Pathogen Informatics"/>
        </authorList>
    </citation>
    <scope>NUCLEOTIDE SEQUENCE [LARGE SCALE GENOMIC DNA]</scope>
</reference>
<evidence type="ECO:0000313" key="4">
    <source>
        <dbReference type="EMBL" id="VDN43360.1"/>
    </source>
</evidence>
<dbReference type="InterPro" id="IPR023780">
    <property type="entry name" value="Chromo_domain"/>
</dbReference>
<evidence type="ECO:0000259" key="3">
    <source>
        <dbReference type="PROSITE" id="PS50013"/>
    </source>
</evidence>
<dbReference type="CDD" id="cd00024">
    <property type="entry name" value="CD_CSD"/>
    <property type="match status" value="1"/>
</dbReference>
<dbReference type="EMBL" id="UYRT01102602">
    <property type="protein sequence ID" value="VDN43360.1"/>
    <property type="molecule type" value="Genomic_DNA"/>
</dbReference>
<dbReference type="WBParaSite" id="GPUH_0002484201-mRNA-1">
    <property type="protein sequence ID" value="GPUH_0002484201-mRNA-1"/>
    <property type="gene ID" value="GPUH_0002484201"/>
</dbReference>
<dbReference type="InterPro" id="IPR017984">
    <property type="entry name" value="Chromo_dom_subgr"/>
</dbReference>
<dbReference type="InterPro" id="IPR016197">
    <property type="entry name" value="Chromo-like_dom_sf"/>
</dbReference>
<reference evidence="6" key="1">
    <citation type="submission" date="2016-06" db="UniProtKB">
        <authorList>
            <consortium name="WormBaseParasite"/>
        </authorList>
    </citation>
    <scope>IDENTIFICATION</scope>
</reference>
<comment type="subcellular location">
    <subcellularLocation>
        <location evidence="1">Nucleus</location>
    </subcellularLocation>
</comment>
<dbReference type="InterPro" id="IPR051219">
    <property type="entry name" value="Heterochromatin_chromo-domain"/>
</dbReference>
<sequence length="68" mass="7876">MGEDMYVVEKIVDVGIFDGIVKFKVRWKGYKADEDTWEPEENLESAPLALNKFFVTNPKKVARVRQSI</sequence>
<protein>
    <submittedName>
        <fullName evidence="6">Chromo domain-containing protein</fullName>
    </submittedName>
</protein>
<dbReference type="InterPro" id="IPR000953">
    <property type="entry name" value="Chromo/chromo_shadow_dom"/>
</dbReference>
<dbReference type="SUPFAM" id="SSF54160">
    <property type="entry name" value="Chromo domain-like"/>
    <property type="match status" value="1"/>
</dbReference>
<dbReference type="InterPro" id="IPR023779">
    <property type="entry name" value="Chromodomain_CS"/>
</dbReference>
<dbReference type="Proteomes" id="UP000271098">
    <property type="component" value="Unassembled WGS sequence"/>
</dbReference>
<dbReference type="PRINTS" id="PR00504">
    <property type="entry name" value="CHROMODOMAIN"/>
</dbReference>
<dbReference type="PROSITE" id="PS50013">
    <property type="entry name" value="CHROMO_2"/>
    <property type="match status" value="1"/>
</dbReference>
<keyword evidence="2" id="KW-0539">Nucleus</keyword>
<name>A0A183EV21_9BILA</name>
<organism evidence="6">
    <name type="scientific">Gongylonema pulchrum</name>
    <dbReference type="NCBI Taxonomy" id="637853"/>
    <lineage>
        <taxon>Eukaryota</taxon>
        <taxon>Metazoa</taxon>
        <taxon>Ecdysozoa</taxon>
        <taxon>Nematoda</taxon>
        <taxon>Chromadorea</taxon>
        <taxon>Rhabditida</taxon>
        <taxon>Spirurina</taxon>
        <taxon>Spiruromorpha</taxon>
        <taxon>Spiruroidea</taxon>
        <taxon>Gongylonematidae</taxon>
        <taxon>Gongylonema</taxon>
    </lineage>
</organism>
<evidence type="ECO:0000313" key="6">
    <source>
        <dbReference type="WBParaSite" id="GPUH_0002484201-mRNA-1"/>
    </source>
</evidence>
<dbReference type="OrthoDB" id="5843976at2759"/>
<gene>
    <name evidence="4" type="ORF">GPUH_LOCUS24812</name>
</gene>
<dbReference type="PANTHER" id="PTHR22812">
    <property type="entry name" value="CHROMOBOX PROTEIN"/>
    <property type="match status" value="1"/>
</dbReference>
<evidence type="ECO:0000256" key="1">
    <source>
        <dbReference type="ARBA" id="ARBA00004123"/>
    </source>
</evidence>
<evidence type="ECO:0000256" key="2">
    <source>
        <dbReference type="ARBA" id="ARBA00023242"/>
    </source>
</evidence>
<accession>A0A183EV21</accession>
<dbReference type="AlphaFoldDB" id="A0A183EV21"/>
<dbReference type="Gene3D" id="2.40.50.40">
    <property type="match status" value="1"/>
</dbReference>
<evidence type="ECO:0000313" key="5">
    <source>
        <dbReference type="Proteomes" id="UP000271098"/>
    </source>
</evidence>